<keyword evidence="2" id="KW-1185">Reference proteome</keyword>
<dbReference type="AlphaFoldDB" id="A0A162TU84"/>
<accession>A0A162TU84</accession>
<proteinExistence type="predicted"/>
<gene>
    <name evidence="1" type="ORF">PHYBLDRAFT_72525</name>
</gene>
<dbReference type="VEuPathDB" id="FungiDB:PHYBLDRAFT_72525"/>
<name>A0A162TU84_PHYB8</name>
<reference evidence="2" key="1">
    <citation type="submission" date="2015-06" db="EMBL/GenBank/DDBJ databases">
        <title>Expansion of signal transduction pathways in fungi by whole-genome duplication.</title>
        <authorList>
            <consortium name="DOE Joint Genome Institute"/>
            <person name="Corrochano L.M."/>
            <person name="Kuo A."/>
            <person name="Marcet-Houben M."/>
            <person name="Polaino S."/>
            <person name="Salamov A."/>
            <person name="Villalobos J.M."/>
            <person name="Alvarez M.I."/>
            <person name="Avalos J."/>
            <person name="Benito E.P."/>
            <person name="Benoit I."/>
            <person name="Burger G."/>
            <person name="Camino L.P."/>
            <person name="Canovas D."/>
            <person name="Cerda-Olmedo E."/>
            <person name="Cheng J.-F."/>
            <person name="Dominguez A."/>
            <person name="Elias M."/>
            <person name="Eslava A.P."/>
            <person name="Glaser F."/>
            <person name="Grimwood J."/>
            <person name="Gutierrez G."/>
            <person name="Heitman J."/>
            <person name="Henrissat B."/>
            <person name="Iturriaga E.A."/>
            <person name="Lang B.F."/>
            <person name="Lavin J.L."/>
            <person name="Lee S."/>
            <person name="Li W."/>
            <person name="Lindquist E."/>
            <person name="Lopez-Garcia S."/>
            <person name="Luque E.M."/>
            <person name="Marcos A.T."/>
            <person name="Martin J."/>
            <person name="McCluskey K."/>
            <person name="Medina H.R."/>
            <person name="Miralles-Duran A."/>
            <person name="Miyazaki A."/>
            <person name="Munoz-Torres E."/>
            <person name="Oguiza J.A."/>
            <person name="Ohm R."/>
            <person name="Olmedo M."/>
            <person name="Orejas M."/>
            <person name="Ortiz-Castellanos L."/>
            <person name="Pisabarro A.G."/>
            <person name="Rodriguez-Romero J."/>
            <person name="Ruiz-Herrera J."/>
            <person name="Ruiz-Vazquez R."/>
            <person name="Sanz C."/>
            <person name="Schackwitz W."/>
            <person name="Schmutz J."/>
            <person name="Shahriari M."/>
            <person name="Shelest E."/>
            <person name="Silva-Franco F."/>
            <person name="Soanes D."/>
            <person name="Syed K."/>
            <person name="Tagua V.G."/>
            <person name="Talbot N.J."/>
            <person name="Thon M."/>
            <person name="De vries R.P."/>
            <person name="Wiebenga A."/>
            <person name="Yadav J.S."/>
            <person name="Braun E.L."/>
            <person name="Baker S."/>
            <person name="Garre V."/>
            <person name="Horwitz B."/>
            <person name="Torres-Martinez S."/>
            <person name="Idnurm A."/>
            <person name="Herrera-Estrella A."/>
            <person name="Gabaldon T."/>
            <person name="Grigoriev I.V."/>
        </authorList>
    </citation>
    <scope>NUCLEOTIDE SEQUENCE [LARGE SCALE GENOMIC DNA]</scope>
    <source>
        <strain evidence="2">NRRL 1555(-)</strain>
    </source>
</reference>
<protein>
    <submittedName>
        <fullName evidence="1">Uncharacterized protein</fullName>
    </submittedName>
</protein>
<organism evidence="1 2">
    <name type="scientific">Phycomyces blakesleeanus (strain ATCC 8743b / DSM 1359 / FGSC 10004 / NBRC 33097 / NRRL 1555)</name>
    <dbReference type="NCBI Taxonomy" id="763407"/>
    <lineage>
        <taxon>Eukaryota</taxon>
        <taxon>Fungi</taxon>
        <taxon>Fungi incertae sedis</taxon>
        <taxon>Mucoromycota</taxon>
        <taxon>Mucoromycotina</taxon>
        <taxon>Mucoromycetes</taxon>
        <taxon>Mucorales</taxon>
        <taxon>Phycomycetaceae</taxon>
        <taxon>Phycomyces</taxon>
    </lineage>
</organism>
<evidence type="ECO:0000313" key="2">
    <source>
        <dbReference type="Proteomes" id="UP000077315"/>
    </source>
</evidence>
<sequence length="164" mass="19305">MARQMIKSAFNNYCKNKRSFPIWGSISSQQKEVLIKNLEEMTAQRHIALNRFQESWAAYYILSQKWRSAVMISRRKDYLEVQISSANCTGLRLEIFVRVDIGNQNWKLKSTLLQKKLSAFTLLNILEDKDIDRDFVNIIEGLCNKYQKTVHSKQIKVISFFKSF</sequence>
<dbReference type="InParanoid" id="A0A162TU84"/>
<dbReference type="EMBL" id="KV440987">
    <property type="protein sequence ID" value="OAD71042.1"/>
    <property type="molecule type" value="Genomic_DNA"/>
</dbReference>
<dbReference type="RefSeq" id="XP_018289082.1">
    <property type="nucleotide sequence ID" value="XM_018442671.1"/>
</dbReference>
<dbReference type="Proteomes" id="UP000077315">
    <property type="component" value="Unassembled WGS sequence"/>
</dbReference>
<dbReference type="GeneID" id="29003577"/>
<evidence type="ECO:0000313" key="1">
    <source>
        <dbReference type="EMBL" id="OAD71042.1"/>
    </source>
</evidence>